<feature type="compositionally biased region" description="Polar residues" evidence="2">
    <location>
        <begin position="321"/>
        <end position="341"/>
    </location>
</feature>
<dbReference type="AlphaFoldDB" id="A0A2M8F1N9"/>
<evidence type="ECO:0000259" key="4">
    <source>
        <dbReference type="PROSITE" id="PS51841"/>
    </source>
</evidence>
<dbReference type="GO" id="GO:0016798">
    <property type="term" value="F:hydrolase activity, acting on glycosyl bonds"/>
    <property type="evidence" value="ECO:0007669"/>
    <property type="project" value="InterPro"/>
</dbReference>
<evidence type="ECO:0000256" key="3">
    <source>
        <dbReference type="SAM" id="SignalP"/>
    </source>
</evidence>
<evidence type="ECO:0000313" key="6">
    <source>
        <dbReference type="Proteomes" id="UP000231383"/>
    </source>
</evidence>
<reference evidence="6" key="1">
    <citation type="submission" date="2017-09" db="EMBL/GenBank/DDBJ databases">
        <title>Depth-based differentiation of microbial function through sediment-hosted aquifers and enrichment of novel symbionts in the deep terrestrial subsurface.</title>
        <authorList>
            <person name="Probst A.J."/>
            <person name="Ladd B."/>
            <person name="Jarett J.K."/>
            <person name="Geller-Mcgrath D.E."/>
            <person name="Sieber C.M.K."/>
            <person name="Emerson J.B."/>
            <person name="Anantharaman K."/>
            <person name="Thomas B.C."/>
            <person name="Malmstrom R."/>
            <person name="Stieglmeier M."/>
            <person name="Klingl A."/>
            <person name="Woyke T."/>
            <person name="Ryan C.M."/>
            <person name="Banfield J.F."/>
        </authorList>
    </citation>
    <scope>NUCLEOTIDE SEQUENCE [LARGE SCALE GENOMIC DNA]</scope>
</reference>
<name>A0A2M8F1N9_9BACT</name>
<sequence length="427" mass="46785">MFIQTKFKIYSVIIFLYFVFFPHSVSAANLIQNNGFENGQNMWTPTTTNVASLEITSVSGEKYEGSQSASLKVTTTESSHGIKQKINAVTGGQQYKINGYVKTLTAPEEAYIRIAWYEEGKTSQLPTTNNSTKINTIVNWSLLDFIVTSPESAASAEIRLYVKNGIAYFDDITMEEYTESTIVTTVFSAPSTTPTPLPNYNNIYISEAMVAPNTGEKEWVELYNDNDFSVTLSDWYIDDIADSGSSPKKISITISAKSYGVIELSTSIFNNSGDTVGLLDFSGNEKNTFTYDYSESGKTWGWSELKNDIFCLQQPSKNTQNTACTQGWQPSTKSTQTSSEATVSTSKTKDSTRSSQSSTSNSSLKSYAIAVTPPTIFREGTVESEQSVLSATTSQIDPHASPGYLPLLAASYSLLSIGSLVTKMIYS</sequence>
<dbReference type="PROSITE" id="PS51841">
    <property type="entry name" value="LTD"/>
    <property type="match status" value="1"/>
</dbReference>
<comment type="caution">
    <text evidence="5">The sequence shown here is derived from an EMBL/GenBank/DDBJ whole genome shotgun (WGS) entry which is preliminary data.</text>
</comment>
<feature type="chain" id="PRO_5014883063" description="LTD domain-containing protein" evidence="3">
    <location>
        <begin position="28"/>
        <end position="427"/>
    </location>
</feature>
<dbReference type="SUPFAM" id="SSF49785">
    <property type="entry name" value="Galactose-binding domain-like"/>
    <property type="match status" value="1"/>
</dbReference>
<evidence type="ECO:0000313" key="5">
    <source>
        <dbReference type="EMBL" id="PJC33209.1"/>
    </source>
</evidence>
<organism evidence="5 6">
    <name type="scientific">Candidatus Roizmanbacteria bacterium CG_4_9_14_0_2_um_filter_39_13</name>
    <dbReference type="NCBI Taxonomy" id="1974839"/>
    <lineage>
        <taxon>Bacteria</taxon>
        <taxon>Candidatus Roizmaniibacteriota</taxon>
    </lineage>
</organism>
<dbReference type="InterPro" id="IPR001322">
    <property type="entry name" value="Lamin_tail_dom"/>
</dbReference>
<dbReference type="SUPFAM" id="SSF74853">
    <property type="entry name" value="Lamin A/C globular tail domain"/>
    <property type="match status" value="1"/>
</dbReference>
<dbReference type="InterPro" id="IPR036415">
    <property type="entry name" value="Lamin_tail_dom_sf"/>
</dbReference>
<dbReference type="InterPro" id="IPR003305">
    <property type="entry name" value="CenC_carb-bd"/>
</dbReference>
<accession>A0A2M8F1N9</accession>
<dbReference type="Pfam" id="PF00932">
    <property type="entry name" value="LTD"/>
    <property type="match status" value="1"/>
</dbReference>
<evidence type="ECO:0000256" key="1">
    <source>
        <dbReference type="ARBA" id="ARBA00022801"/>
    </source>
</evidence>
<feature type="signal peptide" evidence="3">
    <location>
        <begin position="1"/>
        <end position="27"/>
    </location>
</feature>
<dbReference type="EMBL" id="PFSC01000050">
    <property type="protein sequence ID" value="PJC33209.1"/>
    <property type="molecule type" value="Genomic_DNA"/>
</dbReference>
<keyword evidence="3" id="KW-0732">Signal</keyword>
<dbReference type="Pfam" id="PF02018">
    <property type="entry name" value="CBM_4_9"/>
    <property type="match status" value="1"/>
</dbReference>
<dbReference type="Proteomes" id="UP000231383">
    <property type="component" value="Unassembled WGS sequence"/>
</dbReference>
<evidence type="ECO:0000256" key="2">
    <source>
        <dbReference type="SAM" id="MobiDB-lite"/>
    </source>
</evidence>
<dbReference type="Gene3D" id="2.60.120.260">
    <property type="entry name" value="Galactose-binding domain-like"/>
    <property type="match status" value="1"/>
</dbReference>
<protein>
    <recommendedName>
        <fullName evidence="4">LTD domain-containing protein</fullName>
    </recommendedName>
</protein>
<dbReference type="InterPro" id="IPR008979">
    <property type="entry name" value="Galactose-bd-like_sf"/>
</dbReference>
<proteinExistence type="predicted"/>
<gene>
    <name evidence="5" type="ORF">CO051_01865</name>
</gene>
<feature type="region of interest" description="Disordered" evidence="2">
    <location>
        <begin position="321"/>
        <end position="360"/>
    </location>
</feature>
<feature type="domain" description="LTD" evidence="4">
    <location>
        <begin position="188"/>
        <end position="293"/>
    </location>
</feature>
<keyword evidence="1" id="KW-0378">Hydrolase</keyword>